<keyword evidence="10 18" id="KW-0863">Zinc-finger</keyword>
<dbReference type="Pfam" id="PF16782">
    <property type="entry name" value="SIL1"/>
    <property type="match status" value="1"/>
</dbReference>
<dbReference type="SUPFAM" id="SSF82199">
    <property type="entry name" value="SET domain"/>
    <property type="match status" value="1"/>
</dbReference>
<keyword evidence="6" id="KW-0813">Transport</keyword>
<evidence type="ECO:0000256" key="12">
    <source>
        <dbReference type="ARBA" id="ARBA00022824"/>
    </source>
</evidence>
<keyword evidence="9 20" id="KW-0732">Signal</keyword>
<gene>
    <name evidence="23" type="ORF">FUG_LOCUS257711</name>
</gene>
<dbReference type="InterPro" id="IPR046341">
    <property type="entry name" value="SET_dom_sf"/>
</dbReference>
<evidence type="ECO:0000256" key="18">
    <source>
        <dbReference type="PROSITE-ProRule" id="PRU00134"/>
    </source>
</evidence>
<evidence type="ECO:0000256" key="2">
    <source>
        <dbReference type="ARBA" id="ARBA00006357"/>
    </source>
</evidence>
<dbReference type="Gene3D" id="2.170.270.10">
    <property type="entry name" value="SET domain"/>
    <property type="match status" value="1"/>
</dbReference>
<dbReference type="PANTHER" id="PTHR12801">
    <property type="entry name" value="RNA EXONUCLEASE REXO1 / RECO3 FAMILY MEMBER-RELATED"/>
    <property type="match status" value="1"/>
</dbReference>
<evidence type="ECO:0000256" key="9">
    <source>
        <dbReference type="ARBA" id="ARBA00022729"/>
    </source>
</evidence>
<feature type="region of interest" description="Disordered" evidence="19">
    <location>
        <begin position="1005"/>
        <end position="1065"/>
    </location>
</feature>
<comment type="subunit">
    <text evidence="4">Interacts with KAR2.</text>
</comment>
<protein>
    <recommendedName>
        <fullName evidence="5">Nucleotide exchange factor SIL1</fullName>
    </recommendedName>
</protein>
<dbReference type="SUPFAM" id="SSF53098">
    <property type="entry name" value="Ribonuclease H-like"/>
    <property type="match status" value="1"/>
</dbReference>
<evidence type="ECO:0000256" key="17">
    <source>
        <dbReference type="ARBA" id="ARBA00023242"/>
    </source>
</evidence>
<dbReference type="GO" id="GO:0004527">
    <property type="term" value="F:exonuclease activity"/>
    <property type="evidence" value="ECO:0007669"/>
    <property type="project" value="UniProtKB-KW"/>
</dbReference>
<feature type="domain" description="SET" evidence="21">
    <location>
        <begin position="411"/>
        <end position="636"/>
    </location>
</feature>
<keyword evidence="16" id="KW-0811">Translocation</keyword>
<reference evidence="23" key="1">
    <citation type="submission" date="2019-04" db="EMBL/GenBank/DDBJ databases">
        <authorList>
            <person name="Melise S."/>
            <person name="Noan J."/>
            <person name="Okalmin O."/>
        </authorList>
    </citation>
    <scope>NUCLEOTIDE SEQUENCE</scope>
    <source>
        <strain evidence="23">FN9</strain>
    </source>
</reference>
<evidence type="ECO:0000259" key="22">
    <source>
        <dbReference type="PROSITE" id="PS50865"/>
    </source>
</evidence>
<dbReference type="FunFam" id="3.30.420.10:FF:000019">
    <property type="entry name" value="RNA exonuclease NEF-sp"/>
    <property type="match status" value="1"/>
</dbReference>
<evidence type="ECO:0000256" key="13">
    <source>
        <dbReference type="ARBA" id="ARBA00022833"/>
    </source>
</evidence>
<dbReference type="PROSITE" id="PS50865">
    <property type="entry name" value="ZF_MYND_2"/>
    <property type="match status" value="1"/>
</dbReference>
<keyword evidence="8" id="KW-0479">Metal-binding</keyword>
<organism evidence="23">
    <name type="scientific">Gibberella zeae</name>
    <name type="common">Wheat head blight fungus</name>
    <name type="synonym">Fusarium graminearum</name>
    <dbReference type="NCBI Taxonomy" id="5518"/>
    <lineage>
        <taxon>Eukaryota</taxon>
        <taxon>Fungi</taxon>
        <taxon>Dikarya</taxon>
        <taxon>Ascomycota</taxon>
        <taxon>Pezizomycotina</taxon>
        <taxon>Sordariomycetes</taxon>
        <taxon>Hypocreomycetidae</taxon>
        <taxon>Hypocreales</taxon>
        <taxon>Nectriaceae</taxon>
        <taxon>Fusarium</taxon>
    </lineage>
</organism>
<dbReference type="Pfam" id="PF00856">
    <property type="entry name" value="SET"/>
    <property type="match status" value="1"/>
</dbReference>
<proteinExistence type="inferred from homology"/>
<dbReference type="InterPro" id="IPR002893">
    <property type="entry name" value="Znf_MYND"/>
</dbReference>
<dbReference type="InterPro" id="IPR012337">
    <property type="entry name" value="RNaseH-like_sf"/>
</dbReference>
<dbReference type="PROSITE" id="PS50280">
    <property type="entry name" value="SET"/>
    <property type="match status" value="1"/>
</dbReference>
<keyword evidence="14" id="KW-0269">Exonuclease</keyword>
<dbReference type="CDD" id="cd06145">
    <property type="entry name" value="REX1_like"/>
    <property type="match status" value="1"/>
</dbReference>
<dbReference type="Gene3D" id="3.30.420.10">
    <property type="entry name" value="Ribonuclease H-like superfamily/Ribonuclease H"/>
    <property type="match status" value="1"/>
</dbReference>
<feature type="region of interest" description="Disordered" evidence="19">
    <location>
        <begin position="1221"/>
        <end position="1241"/>
    </location>
</feature>
<evidence type="ECO:0000256" key="16">
    <source>
        <dbReference type="ARBA" id="ARBA00023010"/>
    </source>
</evidence>
<name>A0A4E9DNV6_GIBZA</name>
<evidence type="ECO:0000256" key="19">
    <source>
        <dbReference type="SAM" id="MobiDB-lite"/>
    </source>
</evidence>
<keyword evidence="7" id="KW-0540">Nuclease</keyword>
<evidence type="ECO:0000256" key="6">
    <source>
        <dbReference type="ARBA" id="ARBA00022448"/>
    </source>
</evidence>
<dbReference type="SMART" id="SM00317">
    <property type="entry name" value="SET"/>
    <property type="match status" value="1"/>
</dbReference>
<dbReference type="Gene3D" id="1.25.10.10">
    <property type="entry name" value="Leucine-rich Repeat Variant"/>
    <property type="match status" value="1"/>
</dbReference>
<dbReference type="EMBL" id="CAAKMV010000130">
    <property type="protein sequence ID" value="VIO57595.1"/>
    <property type="molecule type" value="Genomic_DNA"/>
</dbReference>
<evidence type="ECO:0000256" key="1">
    <source>
        <dbReference type="ARBA" id="ARBA00004123"/>
    </source>
</evidence>
<dbReference type="GO" id="GO:0003676">
    <property type="term" value="F:nucleic acid binding"/>
    <property type="evidence" value="ECO:0007669"/>
    <property type="project" value="InterPro"/>
</dbReference>
<dbReference type="GO" id="GO:0015031">
    <property type="term" value="P:protein transport"/>
    <property type="evidence" value="ECO:0007669"/>
    <property type="project" value="UniProtKB-KW"/>
</dbReference>
<comment type="similarity">
    <text evidence="3">Belongs to the SIL1 family.</text>
</comment>
<dbReference type="SMART" id="SM00479">
    <property type="entry name" value="EXOIII"/>
    <property type="match status" value="1"/>
</dbReference>
<feature type="region of interest" description="Disordered" evidence="19">
    <location>
        <begin position="1582"/>
        <end position="1602"/>
    </location>
</feature>
<keyword evidence="12" id="KW-0256">Endoplasmic reticulum</keyword>
<evidence type="ECO:0000256" key="8">
    <source>
        <dbReference type="ARBA" id="ARBA00022723"/>
    </source>
</evidence>
<evidence type="ECO:0000256" key="5">
    <source>
        <dbReference type="ARBA" id="ARBA00015352"/>
    </source>
</evidence>
<dbReference type="InterPro" id="IPR013520">
    <property type="entry name" value="Ribonucl_H"/>
</dbReference>
<accession>A0A4E9DNV6</accession>
<dbReference type="SUPFAM" id="SSF144232">
    <property type="entry name" value="HIT/MYND zinc finger-like"/>
    <property type="match status" value="1"/>
</dbReference>
<dbReference type="InterPro" id="IPR034922">
    <property type="entry name" value="REX1-like_exo"/>
</dbReference>
<comment type="subcellular location">
    <subcellularLocation>
        <location evidence="1">Nucleus</location>
    </subcellularLocation>
</comment>
<dbReference type="GO" id="GO:0005783">
    <property type="term" value="C:endoplasmic reticulum"/>
    <property type="evidence" value="ECO:0007669"/>
    <property type="project" value="InterPro"/>
</dbReference>
<feature type="signal peptide" evidence="20">
    <location>
        <begin position="1"/>
        <end position="25"/>
    </location>
</feature>
<dbReference type="InterPro" id="IPR031884">
    <property type="entry name" value="Sil1_fungi"/>
</dbReference>
<dbReference type="GO" id="GO:0000774">
    <property type="term" value="F:adenyl-nucleotide exchange factor activity"/>
    <property type="evidence" value="ECO:0007669"/>
    <property type="project" value="InterPro"/>
</dbReference>
<dbReference type="Gene3D" id="6.10.140.2220">
    <property type="match status" value="1"/>
</dbReference>
<keyword evidence="15" id="KW-0653">Protein transport</keyword>
<evidence type="ECO:0000256" key="20">
    <source>
        <dbReference type="SAM" id="SignalP"/>
    </source>
</evidence>
<dbReference type="CDD" id="cd20071">
    <property type="entry name" value="SET_SMYD"/>
    <property type="match status" value="1"/>
</dbReference>
<dbReference type="InterPro" id="IPR047021">
    <property type="entry name" value="REXO1/3/4-like"/>
</dbReference>
<evidence type="ECO:0000256" key="10">
    <source>
        <dbReference type="ARBA" id="ARBA00022771"/>
    </source>
</evidence>
<dbReference type="InterPro" id="IPR036397">
    <property type="entry name" value="RNaseH_sf"/>
</dbReference>
<dbReference type="Gene3D" id="1.10.220.160">
    <property type="match status" value="1"/>
</dbReference>
<dbReference type="GO" id="GO:0008270">
    <property type="term" value="F:zinc ion binding"/>
    <property type="evidence" value="ECO:0007669"/>
    <property type="project" value="UniProtKB-KW"/>
</dbReference>
<keyword evidence="13" id="KW-0862">Zinc</keyword>
<feature type="compositionally biased region" description="Polar residues" evidence="19">
    <location>
        <begin position="1033"/>
        <end position="1048"/>
    </location>
</feature>
<feature type="domain" description="MYND-type" evidence="22">
    <location>
        <begin position="453"/>
        <end position="491"/>
    </location>
</feature>
<evidence type="ECO:0000256" key="4">
    <source>
        <dbReference type="ARBA" id="ARBA00011799"/>
    </source>
</evidence>
<evidence type="ECO:0000313" key="23">
    <source>
        <dbReference type="EMBL" id="VIO57595.1"/>
    </source>
</evidence>
<evidence type="ECO:0000256" key="15">
    <source>
        <dbReference type="ARBA" id="ARBA00022927"/>
    </source>
</evidence>
<evidence type="ECO:0000259" key="21">
    <source>
        <dbReference type="PROSITE" id="PS50280"/>
    </source>
</evidence>
<keyword evidence="11" id="KW-0378">Hydrolase</keyword>
<sequence length="1694" mass="187538">MAPSRAKSLSFIVALVLGIVLCVFAAPTLASSPSEPSPSADVELICHTDNPKDCYPKIFQPTDEFQIVHDDQELPHGLHVRLNMSNGKKEAKINVPDEGNPALEGLPVDQAIVVVDQQQQEDPQIPKGAPAYEPIGKIKEPEDEEFVGKPFFTAMKMLKAGETGEGSELDDALEGMEELSHDIYYGLKVTEDPEVLKALFCMMGDSTATTPAGVTPRDHQAAAILGASLQNNAAALKEVTKQWSGLMEAKCPVNGKSLKESLYSSLVPSHVPSSIDTRTLASTAKAKVGAINGLMKSDIIRADFLKHDGMKLLLEVLVPEGNEWGTTQRKVGQLVLDTFLDEDMGAKLGQWPRTERTSDAKCRVFETSTEEGCWDYHVARILKENKRDSSHWSRDLHDRLAALRKSGKVPPRPEFTFPSRGIFSTKSFAPGDVILPFTPTILIPSLSHINTICSHCFKQAEVRACSRCHAVSYCDAACQAANWTAVHSKECKVLRKVTEQGRPGLPTPIRAVVQALVKPEIGNAIEDLEGNAASWRKSEKWADMEMMAMGASAFAGLGTGQEDVQKALTILCKIQTNAFHRYDTDLGQVGIFLGTKLAMANHSCIPNAMVQFIGRRAILRAEKPIKIDDEIEISYTDYTFPLSNRKLALAPYFFDCMCLRCEKDLNVYQVCAGSPIIDMNRHSLVADVGKLGRHPGATDPNKVSTARRQSEELSELLDKKDSAGSLETRRASLQKRYHRCKDLAAKDMWAVSPLPQLLSEISILYAEEGNFVYALVTACFITTSCDSYRHVLPYHPVRIKGLLLVAKLLANTAADTASLGSSQAVTIKGDFNQRALQTLQDIDQVSLCQMLLIMILKSVPKDYVQEWEVSVTAKQMLDEIIQLPGREQESSLINDWRNDPEADQARAFFEYAVVKQVDALDWSERIYPWIQSFHFLKSIEQISMKYEVISLPTQAIIQALSTIGRSFTAHSLRSHKLIMGKKSKRKPAQLVDKTLTVLGADPVLDTTEKSSSNKHNDVVQQPDKFDEGVPVTTAVSKIETATSTQSDSSLKRSKPHEDDDEGEWQVVSRASKKLKKIPKPGKNYPTITFSPNARLQSKINIAQLRDLVTYIFADGSGPQWVGVTHRPAFRKIVAIMIPGVEEAMFKHTVDFDTYNDIAKGNNTIATSPDDYYPRELKEERLPTALQPFAKMFTHLWPVKTPGDDRHGKMHSPLAAFLTAPAPKEKSGQKKGPKPAFEPQGWKNERTSITEFLCTVDDLSDNGYLVHPAMLEGAAKDKFVLPPGWVITNVDKFEDGEPPKDEVQKGSITAGRDVLALDCEMCMTGENEFSLTRISVIDWVGEVVLDELVKPDKPIIDYVTQFSGITEDMLAPVTTTLHDIQQRLLELLTPRTILIGHSLESDTKALRISHPFIIDTSIIYPHPRGPPLKSSLKWLAQKYLSKEIQKGGANGHDSIEDAKTCLDLVKQKCEKGKTWGTSDSQGENLFRRLARAGTAYKAQGGAAGGLEVGKTSAAIDWGDPSKGAGAGATYQLGCKNDEDVTNNVIRAVQGDPDGLEIRGGGVDFVWARMRELEALQGWWNRNRVENTNSDGGPPEESEELSDRSHLEQALVRFTERIQRIYDALPPCTAFMLYSGSGDPREMSRLQKVHAQWRKEYNTPGKNWNDLSVKWTDVEDQELKEAARRARSGIGFITVK</sequence>
<dbReference type="PANTHER" id="PTHR12801:SF115">
    <property type="entry name" value="FI18136P1-RELATED"/>
    <property type="match status" value="1"/>
</dbReference>
<evidence type="ECO:0000256" key="7">
    <source>
        <dbReference type="ARBA" id="ARBA00022722"/>
    </source>
</evidence>
<dbReference type="Pfam" id="PF00929">
    <property type="entry name" value="RNase_T"/>
    <property type="match status" value="1"/>
</dbReference>
<dbReference type="InterPro" id="IPR001214">
    <property type="entry name" value="SET_dom"/>
</dbReference>
<evidence type="ECO:0000256" key="11">
    <source>
        <dbReference type="ARBA" id="ARBA00022801"/>
    </source>
</evidence>
<evidence type="ECO:0000256" key="3">
    <source>
        <dbReference type="ARBA" id="ARBA00010588"/>
    </source>
</evidence>
<dbReference type="GO" id="GO:0005634">
    <property type="term" value="C:nucleus"/>
    <property type="evidence" value="ECO:0007669"/>
    <property type="project" value="UniProtKB-SubCell"/>
</dbReference>
<keyword evidence="17" id="KW-0539">Nucleus</keyword>
<comment type="similarity">
    <text evidence="2">Belongs to the REXO1/REXO3 family.</text>
</comment>
<dbReference type="Pfam" id="PF01753">
    <property type="entry name" value="zf-MYND"/>
    <property type="match status" value="1"/>
</dbReference>
<dbReference type="InterPro" id="IPR011989">
    <property type="entry name" value="ARM-like"/>
</dbReference>
<feature type="chain" id="PRO_5026242989" description="Nucleotide exchange factor SIL1" evidence="20">
    <location>
        <begin position="26"/>
        <end position="1694"/>
    </location>
</feature>
<evidence type="ECO:0000256" key="14">
    <source>
        <dbReference type="ARBA" id="ARBA00022839"/>
    </source>
</evidence>